<geneLocation type="plasmid" evidence="3">
    <name>II</name>
</geneLocation>
<organism evidence="2 3">
    <name type="scientific">Neorhizobium galegae bv. orientalis str. HAMBI 540</name>
    <dbReference type="NCBI Taxonomy" id="1028800"/>
    <lineage>
        <taxon>Bacteria</taxon>
        <taxon>Pseudomonadati</taxon>
        <taxon>Pseudomonadota</taxon>
        <taxon>Alphaproteobacteria</taxon>
        <taxon>Hyphomicrobiales</taxon>
        <taxon>Rhizobiaceae</taxon>
        <taxon>Rhizobium/Agrobacterium group</taxon>
        <taxon>Neorhizobium</taxon>
    </lineage>
</organism>
<dbReference type="PATRIC" id="fig|1028800.3.peg.6121"/>
<name>A0A068T283_NEOGA</name>
<dbReference type="GeneID" id="24261119"/>
<evidence type="ECO:0000256" key="1">
    <source>
        <dbReference type="SAM" id="MobiDB-lite"/>
    </source>
</evidence>
<feature type="region of interest" description="Disordered" evidence="1">
    <location>
        <begin position="68"/>
        <end position="102"/>
    </location>
</feature>
<keyword evidence="3" id="KW-1185">Reference proteome</keyword>
<dbReference type="RefSeq" id="WP_041365969.1">
    <property type="nucleotide sequence ID" value="NZ_HG938354.1"/>
</dbReference>
<protein>
    <submittedName>
        <fullName evidence="2">Uncharacterized protein</fullName>
    </submittedName>
</protein>
<feature type="compositionally biased region" description="Basic residues" evidence="1">
    <location>
        <begin position="92"/>
        <end position="102"/>
    </location>
</feature>
<evidence type="ECO:0000313" key="2">
    <source>
        <dbReference type="EMBL" id="CDN52146.1"/>
    </source>
</evidence>
<reference evidence="3" key="1">
    <citation type="journal article" date="2014" name="BMC Genomics">
        <title>Genome sequencing of two Neorhizobium galegae strains reveals a noeT gene responsible for the unusual acetylation of the nodulation factors.</title>
        <authorList>
            <person name="Osterman J."/>
            <person name="Marsh J."/>
            <person name="Laine P.K."/>
            <person name="Zeng Z."/>
            <person name="Alatalo E."/>
            <person name="Sullivan J.T."/>
            <person name="Young J.P."/>
            <person name="Thomas-Oates J."/>
            <person name="Paulin L."/>
            <person name="Lindstrom K."/>
        </authorList>
    </citation>
    <scope>NUCLEOTIDE SEQUENCE [LARGE SCALE GENOMIC DNA]</scope>
    <source>
        <strain evidence="3">HAMBI 540</strain>
    </source>
</reference>
<dbReference type="KEGG" id="ngg:RG540_PA14700"/>
<proteinExistence type="predicted"/>
<accession>A0A068T283</accession>
<feature type="compositionally biased region" description="Basic and acidic residues" evidence="1">
    <location>
        <begin position="68"/>
        <end position="78"/>
    </location>
</feature>
<dbReference type="HOGENOM" id="CLU_2274362_0_0_5"/>
<dbReference type="Proteomes" id="UP000028181">
    <property type="component" value="Plasmid pHAMBI540a"/>
</dbReference>
<keyword evidence="2" id="KW-0614">Plasmid</keyword>
<evidence type="ECO:0000313" key="3">
    <source>
        <dbReference type="Proteomes" id="UP000028181"/>
    </source>
</evidence>
<sequence>MSALISVLRQAIQRSNDTTVEGRQRIYASARRGIERLLTRADMPAGHGSLPTQLHRLEDAIKEIEREFSADDRDHTSLELEGNLPDLSTERRQRRSRAKNST</sequence>
<dbReference type="AlphaFoldDB" id="A0A068T283"/>
<gene>
    <name evidence="2" type="ORF">RG540_PA14700</name>
</gene>
<dbReference type="EMBL" id="HG938354">
    <property type="protein sequence ID" value="CDN52146.1"/>
    <property type="molecule type" value="Genomic_DNA"/>
</dbReference>